<proteinExistence type="predicted"/>
<dbReference type="Proteomes" id="UP000750502">
    <property type="component" value="Unassembled WGS sequence"/>
</dbReference>
<keyword evidence="3" id="KW-1185">Reference proteome</keyword>
<protein>
    <submittedName>
        <fullName evidence="2">Uncharacterized protein</fullName>
    </submittedName>
</protein>
<organism evidence="2 3">
    <name type="scientific">Fusarium xylarioides</name>
    <dbReference type="NCBI Taxonomy" id="221167"/>
    <lineage>
        <taxon>Eukaryota</taxon>
        <taxon>Fungi</taxon>
        <taxon>Dikarya</taxon>
        <taxon>Ascomycota</taxon>
        <taxon>Pezizomycotina</taxon>
        <taxon>Sordariomycetes</taxon>
        <taxon>Hypocreomycetidae</taxon>
        <taxon>Hypocreales</taxon>
        <taxon>Nectriaceae</taxon>
        <taxon>Fusarium</taxon>
        <taxon>Fusarium fujikuroi species complex</taxon>
    </lineage>
</organism>
<evidence type="ECO:0000256" key="1">
    <source>
        <dbReference type="SAM" id="SignalP"/>
    </source>
</evidence>
<comment type="caution">
    <text evidence="2">The sequence shown here is derived from an EMBL/GenBank/DDBJ whole genome shotgun (WGS) entry which is preliminary data.</text>
</comment>
<accession>A0A9P7HPA7</accession>
<dbReference type="OrthoDB" id="4789881at2759"/>
<reference evidence="2" key="1">
    <citation type="journal article" date="2020" name="bioRxiv">
        <title>Historical genomics reveals the evolutionary mechanisms behind multiple outbreaks of the host-specific coffee wilt pathogen Fusarium xylarioides.</title>
        <authorList>
            <person name="Peck D."/>
            <person name="Nowell R.W."/>
            <person name="Flood J."/>
            <person name="Ryan M.J."/>
            <person name="Barraclough T.G."/>
        </authorList>
    </citation>
    <scope>NUCLEOTIDE SEQUENCE</scope>
    <source>
        <strain evidence="2">IMI 127659i</strain>
    </source>
</reference>
<name>A0A9P7HPA7_9HYPO</name>
<sequence length="185" mass="19844">MITTKLIMMALAAAVTATPVASAPQSESTVWSPLNIETASIRKPSRTQPTGTILPQLGTCPDYNAGFDLVYTFTAVPVPPSNPDDPPLTIFSSNSDIRVNDCNNCQRTKVGSSLGGTVAGGCLDFTSCGRPQTICVDPGKTRAHRIWKDKNVKTCYNLRVENLGDCGFVKVRIVLHPTGETACNW</sequence>
<reference evidence="2" key="2">
    <citation type="submission" date="2020-10" db="EMBL/GenBank/DDBJ databases">
        <authorList>
            <person name="Peck L.D."/>
            <person name="Nowell R.W."/>
            <person name="Flood J."/>
            <person name="Ryan M.J."/>
            <person name="Barraclough T.G."/>
        </authorList>
    </citation>
    <scope>NUCLEOTIDE SEQUENCE</scope>
    <source>
        <strain evidence="2">IMI 127659i</strain>
    </source>
</reference>
<dbReference type="AlphaFoldDB" id="A0A9P7HPA7"/>
<dbReference type="EMBL" id="JADFTT010000474">
    <property type="protein sequence ID" value="KAG5761169.1"/>
    <property type="molecule type" value="Genomic_DNA"/>
</dbReference>
<feature type="chain" id="PRO_5040472142" evidence="1">
    <location>
        <begin position="18"/>
        <end position="185"/>
    </location>
</feature>
<feature type="signal peptide" evidence="1">
    <location>
        <begin position="1"/>
        <end position="17"/>
    </location>
</feature>
<gene>
    <name evidence="2" type="ORF">H9Q72_010719</name>
</gene>
<keyword evidence="1" id="KW-0732">Signal</keyword>
<evidence type="ECO:0000313" key="3">
    <source>
        <dbReference type="Proteomes" id="UP000750502"/>
    </source>
</evidence>
<evidence type="ECO:0000313" key="2">
    <source>
        <dbReference type="EMBL" id="KAG5761169.1"/>
    </source>
</evidence>